<evidence type="ECO:0000313" key="1">
    <source>
        <dbReference type="EMBL" id="RNA09029.1"/>
    </source>
</evidence>
<comment type="caution">
    <text evidence="1">The sequence shown here is derived from an EMBL/GenBank/DDBJ whole genome shotgun (WGS) entry which is preliminary data.</text>
</comment>
<organism evidence="1 2">
    <name type="scientific">Brachionus plicatilis</name>
    <name type="common">Marine rotifer</name>
    <name type="synonym">Brachionus muelleri</name>
    <dbReference type="NCBI Taxonomy" id="10195"/>
    <lineage>
        <taxon>Eukaryota</taxon>
        <taxon>Metazoa</taxon>
        <taxon>Spiralia</taxon>
        <taxon>Gnathifera</taxon>
        <taxon>Rotifera</taxon>
        <taxon>Eurotatoria</taxon>
        <taxon>Monogononta</taxon>
        <taxon>Pseudotrocha</taxon>
        <taxon>Ploima</taxon>
        <taxon>Brachionidae</taxon>
        <taxon>Brachionus</taxon>
    </lineage>
</organism>
<dbReference type="Proteomes" id="UP000276133">
    <property type="component" value="Unassembled WGS sequence"/>
</dbReference>
<gene>
    <name evidence="1" type="ORF">BpHYR1_000941</name>
</gene>
<protein>
    <recommendedName>
        <fullName evidence="3">RNA-directed DNA polymerase from mobile element jockey-like</fullName>
    </recommendedName>
</protein>
<evidence type="ECO:0000313" key="2">
    <source>
        <dbReference type="Proteomes" id="UP000276133"/>
    </source>
</evidence>
<keyword evidence="2" id="KW-1185">Reference proteome</keyword>
<proteinExistence type="predicted"/>
<accession>A0A3M7QCP7</accession>
<sequence>MAPETVGFLYKKYCQSILRYSMNNLFISETKLNEMNLRQNLIVKRTIGIKKYCHMKPINMALKLESISQIYLKHKIYFLNQNFNNNLSKKVFLELYETTDRYPKSDSSFTNQLNKIESKFNISCLQY</sequence>
<reference evidence="1 2" key="1">
    <citation type="journal article" date="2018" name="Sci. Rep.">
        <title>Genomic signatures of local adaptation to the degree of environmental predictability in rotifers.</title>
        <authorList>
            <person name="Franch-Gras L."/>
            <person name="Hahn C."/>
            <person name="Garcia-Roger E.M."/>
            <person name="Carmona M.J."/>
            <person name="Serra M."/>
            <person name="Gomez A."/>
        </authorList>
    </citation>
    <scope>NUCLEOTIDE SEQUENCE [LARGE SCALE GENOMIC DNA]</scope>
    <source>
        <strain evidence="1">HYR1</strain>
    </source>
</reference>
<dbReference type="EMBL" id="REGN01006562">
    <property type="protein sequence ID" value="RNA09029.1"/>
    <property type="molecule type" value="Genomic_DNA"/>
</dbReference>
<feature type="non-terminal residue" evidence="1">
    <location>
        <position position="127"/>
    </location>
</feature>
<dbReference type="AlphaFoldDB" id="A0A3M7QCP7"/>
<evidence type="ECO:0008006" key="3">
    <source>
        <dbReference type="Google" id="ProtNLM"/>
    </source>
</evidence>
<name>A0A3M7QCP7_BRAPC</name>